<keyword evidence="1 4" id="KW-0349">Heme</keyword>
<dbReference type="Gene3D" id="1.25.10.10">
    <property type="entry name" value="Leucine-rich Repeat Variant"/>
    <property type="match status" value="1"/>
</dbReference>
<dbReference type="RefSeq" id="WP_015248934.1">
    <property type="nucleotide sequence ID" value="NC_019892.1"/>
</dbReference>
<evidence type="ECO:0000259" key="6">
    <source>
        <dbReference type="PROSITE" id="PS51007"/>
    </source>
</evidence>
<dbReference type="PROSITE" id="PS51007">
    <property type="entry name" value="CYTC"/>
    <property type="match status" value="1"/>
</dbReference>
<protein>
    <submittedName>
        <fullName evidence="7">Putative membrane-bound dehydrogenase</fullName>
    </submittedName>
</protein>
<dbReference type="InterPro" id="IPR013428">
    <property type="entry name" value="Membrane-bound_put_N"/>
</dbReference>
<dbReference type="eggNOG" id="COG2133">
    <property type="taxonomic scope" value="Bacteria"/>
</dbReference>
<dbReference type="STRING" id="886293.Sinac_5706"/>
<dbReference type="InterPro" id="IPR055557">
    <property type="entry name" value="DUF7133"/>
</dbReference>
<organism evidence="7 8">
    <name type="scientific">Singulisphaera acidiphila (strain ATCC BAA-1392 / DSM 18658 / VKM B-2454 / MOB10)</name>
    <dbReference type="NCBI Taxonomy" id="886293"/>
    <lineage>
        <taxon>Bacteria</taxon>
        <taxon>Pseudomonadati</taxon>
        <taxon>Planctomycetota</taxon>
        <taxon>Planctomycetia</taxon>
        <taxon>Isosphaerales</taxon>
        <taxon>Isosphaeraceae</taxon>
        <taxon>Singulisphaera</taxon>
    </lineage>
</organism>
<dbReference type="EMBL" id="CP003364">
    <property type="protein sequence ID" value="AGA29837.1"/>
    <property type="molecule type" value="Genomic_DNA"/>
</dbReference>
<dbReference type="NCBIfam" id="TIGR02604">
    <property type="entry name" value="Piru_Ver_Nterm"/>
    <property type="match status" value="1"/>
</dbReference>
<dbReference type="InterPro" id="IPR009056">
    <property type="entry name" value="Cyt_c-like_dom"/>
</dbReference>
<keyword evidence="5" id="KW-0732">Signal</keyword>
<dbReference type="eggNOG" id="COG1413">
    <property type="taxonomic scope" value="Bacteria"/>
</dbReference>
<evidence type="ECO:0000313" key="8">
    <source>
        <dbReference type="Proteomes" id="UP000010798"/>
    </source>
</evidence>
<keyword evidence="3 4" id="KW-0408">Iron</keyword>
<dbReference type="Gene3D" id="3.20.20.140">
    <property type="entry name" value="Metal-dependent hydrolases"/>
    <property type="match status" value="1"/>
</dbReference>
<dbReference type="Gene3D" id="1.10.760.10">
    <property type="entry name" value="Cytochrome c-like domain"/>
    <property type="match status" value="1"/>
</dbReference>
<sequence length="1576" mass="171891">MKPQSSLLRESRLVTCWAIAVAVALTAAAPADDEALIFTPPGFDRPGLPATAPENSSARLEVVVLDKVEGRPTPCRINVVGADGNYYQPAAGPLTPYSFTGEWPKAGKGNRQGKAPIRYLGRFFYSQGKAEIDVPPGAVRVEVWKGFEYRPQTLSTRVEAGERRQVAITLERSVDMAAKGYDSGDTHLHFKRENDADDQVIFDLLEAEDLRYGSPLGYNEPAGPYVGVRERLDYPQLLGLGSKSERRRGHYRIVSGQEYRSSTYGHMNLFLRDDLVLEGQSLNADNWPLYGLVARETKQRGGFAIMAHGGYAQSIYADYVQGNLDGVELLQFGVYRGIGIDDWYRILNIGYRFPCVGASDFPACRKLGDSITYVARKTADAPDFAGWLRSSTEGHSFVTTGPLLLLEVDGQRPGALIPQEGTAARKVRAQVKVLSTVAPVTNLQLIVNGQVIEDLKIPASEGQGNWIELNREVSLEKSSWIAARAFGTAPTGSPDAESHTNPVYVYLDGKAPFNRADLDTLVGKLDGQMEKHRARDFAEKVKVLDYFQKSRDILLKIREQGGLDAEGVPPAWIDAGTSVRIDPSARTHSKEELGEFLKPLPPKTPVEALDSFETIDGFRMELVAAEPLIHSPVAGAFDENGNLYVAEMIDYPFKPRPDQKPLGTIRLLRDVDGDGQFDESHVFADGLLWAAGVAPWKGGVFVTSPPDIWYMKDTDGDHRADVRRKVYTGFGTGNEQGMLNNLTFGLDHKVYGSTSVNGGSVQSATDPKGPVISLAGKDFRFDPTNEALEAITGTVQFGNTFDDDGNRFLCSESRPLMHAVVPLDALARNPFLPVASALENVGGGNVPIFRISPLEGWRQIRSSRRIAHGERSADAAGASHHVVDAASGVTVYRGAAYPETYYGDVFVSDAQNNLIHRMRLKPNGPTFTASRVDEKTEFVRSSDNWFRPVNLLNAPDGTLHVLDMSREIIEAIHIPLDVMAHLDLRRGRDQGRIYRIAPKGFRPPPVPRLGSATTEDLVAVLENPNSWWRETAHRLIFERQDRTVEKPLRRLLAASNRPVSRIHALWSLHGLQTLTEADLLTAIADPSPRVVEHAIRLAEAYLDRSPKVFAAVSEHANDPDVRVRFTVALHLGASKQPLTSIPLAAIARRDSANSWMRLAVLSSSSAVAHSLLADLVNDRGFAANPTGQAFLVQLAGIIGARREPNEIQRTLETIATQADDPIATSLSRALFLAFGTSLRQAGGHLSIAEPPSTKVDRYVAGLFDRAIEEAGNDALAVNLRLKAIEILACGPFLRVRDPLLRLIDPHQPEAIQTASLRALSGYDEPQIAELILAVNRQLVPSVRAEAVATLLARESWTLVLLKGIASGAIDPGQIDLARRPLLVNHRNQELAALARSAFGKEQAGLSGDLQAAVKAALKPTGDRQRGADVFAKQCMTCHKIGDKGHAVGPDLTATQFREPESFLTHVLDPNQFVAPNYVQYVLGDLGGRVFTGLIASETASSVTIRRADGIDDVILRSQIDELTSTGKSLMPEGFAAKLTPQELADLASFVLASPTKAKGDEKLDVGSLPGLVEPEK</sequence>
<reference evidence="7 8" key="1">
    <citation type="submission" date="2012-02" db="EMBL/GenBank/DDBJ databases">
        <title>Complete sequence of chromosome of Singulisphaera acidiphila DSM 18658.</title>
        <authorList>
            <consortium name="US DOE Joint Genome Institute (JGI-PGF)"/>
            <person name="Lucas S."/>
            <person name="Copeland A."/>
            <person name="Lapidus A."/>
            <person name="Glavina del Rio T."/>
            <person name="Dalin E."/>
            <person name="Tice H."/>
            <person name="Bruce D."/>
            <person name="Goodwin L."/>
            <person name="Pitluck S."/>
            <person name="Peters L."/>
            <person name="Ovchinnikova G."/>
            <person name="Chertkov O."/>
            <person name="Kyrpides N."/>
            <person name="Mavromatis K."/>
            <person name="Ivanova N."/>
            <person name="Brettin T."/>
            <person name="Detter J.C."/>
            <person name="Han C."/>
            <person name="Larimer F."/>
            <person name="Land M."/>
            <person name="Hauser L."/>
            <person name="Markowitz V."/>
            <person name="Cheng J.-F."/>
            <person name="Hugenholtz P."/>
            <person name="Woyke T."/>
            <person name="Wu D."/>
            <person name="Tindall B."/>
            <person name="Pomrenke H."/>
            <person name="Brambilla E."/>
            <person name="Klenk H.-P."/>
            <person name="Eisen J.A."/>
        </authorList>
    </citation>
    <scope>NUCLEOTIDE SEQUENCE [LARGE SCALE GENOMIC DNA]</scope>
    <source>
        <strain evidence="8">ATCC BAA-1392 / DSM 18658 / VKM B-2454 / MOB10</strain>
    </source>
</reference>
<dbReference type="Pfam" id="PF13442">
    <property type="entry name" value="Cytochrome_CBB3"/>
    <property type="match status" value="1"/>
</dbReference>
<evidence type="ECO:0000256" key="3">
    <source>
        <dbReference type="ARBA" id="ARBA00023004"/>
    </source>
</evidence>
<dbReference type="GO" id="GO:0046872">
    <property type="term" value="F:metal ion binding"/>
    <property type="evidence" value="ECO:0007669"/>
    <property type="project" value="UniProtKB-KW"/>
</dbReference>
<evidence type="ECO:0000256" key="1">
    <source>
        <dbReference type="ARBA" id="ARBA00022617"/>
    </source>
</evidence>
<evidence type="ECO:0000256" key="2">
    <source>
        <dbReference type="ARBA" id="ARBA00022723"/>
    </source>
</evidence>
<dbReference type="InterPro" id="IPR016024">
    <property type="entry name" value="ARM-type_fold"/>
</dbReference>
<dbReference type="InterPro" id="IPR011989">
    <property type="entry name" value="ARM-like"/>
</dbReference>
<dbReference type="KEGG" id="saci:Sinac_5706"/>
<feature type="domain" description="Cytochrome c" evidence="6">
    <location>
        <begin position="1421"/>
        <end position="1554"/>
    </location>
</feature>
<dbReference type="GO" id="GO:0020037">
    <property type="term" value="F:heme binding"/>
    <property type="evidence" value="ECO:0007669"/>
    <property type="project" value="InterPro"/>
</dbReference>
<dbReference type="eggNOG" id="COG2010">
    <property type="taxonomic scope" value="Bacteria"/>
</dbReference>
<accession>L0DKP8</accession>
<dbReference type="PANTHER" id="PTHR33546">
    <property type="entry name" value="LARGE, MULTIFUNCTIONAL SECRETED PROTEIN-RELATED"/>
    <property type="match status" value="1"/>
</dbReference>
<name>L0DKP8_SINAD</name>
<dbReference type="InterPro" id="IPR013427">
    <property type="entry name" value="Haem-bd_dom_put"/>
</dbReference>
<feature type="signal peptide" evidence="5">
    <location>
        <begin position="1"/>
        <end position="31"/>
    </location>
</feature>
<dbReference type="GO" id="GO:0009055">
    <property type="term" value="F:electron transfer activity"/>
    <property type="evidence" value="ECO:0007669"/>
    <property type="project" value="InterPro"/>
</dbReference>
<evidence type="ECO:0000313" key="7">
    <source>
        <dbReference type="EMBL" id="AGA29837.1"/>
    </source>
</evidence>
<keyword evidence="2 4" id="KW-0479">Metal-binding</keyword>
<proteinExistence type="predicted"/>
<dbReference type="InterPro" id="IPR011042">
    <property type="entry name" value="6-blade_b-propeller_TolB-like"/>
</dbReference>
<dbReference type="NCBIfam" id="NF038032">
    <property type="entry name" value="CehA_McbA_metalo"/>
    <property type="match status" value="1"/>
</dbReference>
<gene>
    <name evidence="7" type="ordered locus">Sinac_5706</name>
</gene>
<feature type="chain" id="PRO_5003940215" evidence="5">
    <location>
        <begin position="32"/>
        <end position="1576"/>
    </location>
</feature>
<dbReference type="SUPFAM" id="SSF46626">
    <property type="entry name" value="Cytochrome c"/>
    <property type="match status" value="1"/>
</dbReference>
<dbReference type="PANTHER" id="PTHR33546:SF1">
    <property type="entry name" value="LARGE, MULTIFUNCTIONAL SECRETED PROTEIN"/>
    <property type="match status" value="1"/>
</dbReference>
<dbReference type="SUPFAM" id="SSF63829">
    <property type="entry name" value="Calcium-dependent phosphotriesterase"/>
    <property type="match status" value="1"/>
</dbReference>
<evidence type="ECO:0000256" key="5">
    <source>
        <dbReference type="SAM" id="SignalP"/>
    </source>
</evidence>
<dbReference type="Gene3D" id="2.120.10.30">
    <property type="entry name" value="TolB, C-terminal domain"/>
    <property type="match status" value="1"/>
</dbReference>
<dbReference type="OrthoDB" id="230287at2"/>
<keyword evidence="8" id="KW-1185">Reference proteome</keyword>
<dbReference type="Pfam" id="PF23500">
    <property type="entry name" value="DUF7133"/>
    <property type="match status" value="1"/>
</dbReference>
<dbReference type="SUPFAM" id="SSF48371">
    <property type="entry name" value="ARM repeat"/>
    <property type="match status" value="1"/>
</dbReference>
<dbReference type="InterPro" id="IPR036909">
    <property type="entry name" value="Cyt_c-like_dom_sf"/>
</dbReference>
<dbReference type="NCBIfam" id="TIGR02603">
    <property type="entry name" value="CxxCH_TIGR02603"/>
    <property type="match status" value="1"/>
</dbReference>
<dbReference type="Proteomes" id="UP000010798">
    <property type="component" value="Chromosome"/>
</dbReference>
<evidence type="ECO:0000256" key="4">
    <source>
        <dbReference type="PROSITE-ProRule" id="PRU00433"/>
    </source>
</evidence>
<dbReference type="HOGENOM" id="CLU_245293_0_0_0"/>